<dbReference type="Gene3D" id="1.25.10.10">
    <property type="entry name" value="Leucine-rich Repeat Variant"/>
    <property type="match status" value="3"/>
</dbReference>
<accession>A0AAX6EUQ2</accession>
<dbReference type="InterPro" id="IPR054296">
    <property type="entry name" value="DUF7032"/>
</dbReference>
<dbReference type="Proteomes" id="UP001140949">
    <property type="component" value="Unassembled WGS sequence"/>
</dbReference>
<protein>
    <recommendedName>
        <fullName evidence="2">DUF7032 domain-containing protein</fullName>
    </recommendedName>
</protein>
<name>A0AAX6EUQ2_IRIPA</name>
<comment type="caution">
    <text evidence="3">The sequence shown here is derived from an EMBL/GenBank/DDBJ whole genome shotgun (WGS) entry which is preliminary data.</text>
</comment>
<dbReference type="InterPro" id="IPR000225">
    <property type="entry name" value="Armadillo"/>
</dbReference>
<dbReference type="PANTHER" id="PTHR46043:SF9">
    <property type="entry name" value="ARM REPEAT SUPERFAMILY PROTEIN"/>
    <property type="match status" value="1"/>
</dbReference>
<gene>
    <name evidence="3" type="ORF">M6B38_170430</name>
</gene>
<organism evidence="3 4">
    <name type="scientific">Iris pallida</name>
    <name type="common">Sweet iris</name>
    <dbReference type="NCBI Taxonomy" id="29817"/>
    <lineage>
        <taxon>Eukaryota</taxon>
        <taxon>Viridiplantae</taxon>
        <taxon>Streptophyta</taxon>
        <taxon>Embryophyta</taxon>
        <taxon>Tracheophyta</taxon>
        <taxon>Spermatophyta</taxon>
        <taxon>Magnoliopsida</taxon>
        <taxon>Liliopsida</taxon>
        <taxon>Asparagales</taxon>
        <taxon>Iridaceae</taxon>
        <taxon>Iridoideae</taxon>
        <taxon>Irideae</taxon>
        <taxon>Iris</taxon>
    </lineage>
</organism>
<dbReference type="Pfam" id="PF23005">
    <property type="entry name" value="DUF7032"/>
    <property type="match status" value="1"/>
</dbReference>
<sequence length="553" mass="57634">MLEESGSADRWLARTLRLVPVALDKAKSARCFVARWASISSKLERIPPCLSDLSGRPLFAGKALCLEQLQALSAAVSETIELADRCADSSSALGKLRTQSDLDAVAARLDLLLRDCRLLIRTGALLGESSLPDASARCDVVRELLVRLQIGQCGAKQRAVDGLLEALRDDEGSVVALLGRSDVSALVQLLSAAAPKTREKAAAVVCLLAGSGSCESLLVSEGVLPPLIRLIESGSSAARENAALSLQRLSASADTARSIAGHGGTRPLIEACRIGIGDSVSQLAAACTLKNLSAVPELAQSLVDEGVARVMIDVLDSKAASGPKEHAAECLRNLTSNDDDDSNLRLAVVSEGGVRSLVAYLDAPSPQEHAAGALSNLIDLVSADTLISLGVLPRLVHVLKDGSPGARQAAANAIAKISDSSSEMGRLVGAFGCVPLLVALLDAKSSATRGVAARAVASLMASCPHNRREVRREGKSVPGLVQLLDPSPQNAAANEHAVRCLLCVASSGRCRRMMVAYGAIGYLKKLVEMDVPGAKKLLGRLEGGGLRNLFSKN</sequence>
<evidence type="ECO:0000313" key="3">
    <source>
        <dbReference type="EMBL" id="KAJ6807495.1"/>
    </source>
</evidence>
<reference evidence="3" key="1">
    <citation type="journal article" date="2023" name="GigaByte">
        <title>Genome assembly of the bearded iris, Iris pallida Lam.</title>
        <authorList>
            <person name="Bruccoleri R.E."/>
            <person name="Oakeley E.J."/>
            <person name="Faust A.M.E."/>
            <person name="Altorfer M."/>
            <person name="Dessus-Babus S."/>
            <person name="Burckhardt D."/>
            <person name="Oertli M."/>
            <person name="Naumann U."/>
            <person name="Petersen F."/>
            <person name="Wong J."/>
        </authorList>
    </citation>
    <scope>NUCLEOTIDE SEQUENCE</scope>
    <source>
        <strain evidence="3">GSM-AAB239-AS_SAM_17_03QT</strain>
    </source>
</reference>
<evidence type="ECO:0000259" key="2">
    <source>
        <dbReference type="Pfam" id="PF23005"/>
    </source>
</evidence>
<dbReference type="InterPro" id="IPR011989">
    <property type="entry name" value="ARM-like"/>
</dbReference>
<dbReference type="PROSITE" id="PS50176">
    <property type="entry name" value="ARM_REPEAT"/>
    <property type="match status" value="1"/>
</dbReference>
<evidence type="ECO:0000256" key="1">
    <source>
        <dbReference type="PROSITE-ProRule" id="PRU00259"/>
    </source>
</evidence>
<dbReference type="SMART" id="SM00185">
    <property type="entry name" value="ARM"/>
    <property type="match status" value="8"/>
</dbReference>
<dbReference type="EMBL" id="JANAVB010033820">
    <property type="protein sequence ID" value="KAJ6807495.1"/>
    <property type="molecule type" value="Genomic_DNA"/>
</dbReference>
<evidence type="ECO:0000313" key="4">
    <source>
        <dbReference type="Proteomes" id="UP001140949"/>
    </source>
</evidence>
<dbReference type="SUPFAM" id="SSF48371">
    <property type="entry name" value="ARM repeat"/>
    <property type="match status" value="1"/>
</dbReference>
<reference evidence="3" key="2">
    <citation type="submission" date="2023-04" db="EMBL/GenBank/DDBJ databases">
        <authorList>
            <person name="Bruccoleri R.E."/>
            <person name="Oakeley E.J."/>
            <person name="Faust A.-M."/>
            <person name="Dessus-Babus S."/>
            <person name="Altorfer M."/>
            <person name="Burckhardt D."/>
            <person name="Oertli M."/>
            <person name="Naumann U."/>
            <person name="Petersen F."/>
            <person name="Wong J."/>
        </authorList>
    </citation>
    <scope>NUCLEOTIDE SEQUENCE</scope>
    <source>
        <strain evidence="3">GSM-AAB239-AS_SAM_17_03QT</strain>
        <tissue evidence="3">Leaf</tissue>
    </source>
</reference>
<feature type="repeat" description="ARM" evidence="1">
    <location>
        <begin position="222"/>
        <end position="264"/>
    </location>
</feature>
<dbReference type="Pfam" id="PF00514">
    <property type="entry name" value="Arm"/>
    <property type="match status" value="2"/>
</dbReference>
<feature type="domain" description="DUF7032" evidence="2">
    <location>
        <begin position="14"/>
        <end position="123"/>
    </location>
</feature>
<dbReference type="AlphaFoldDB" id="A0AAX6EUQ2"/>
<proteinExistence type="predicted"/>
<dbReference type="InterPro" id="IPR016024">
    <property type="entry name" value="ARM-type_fold"/>
</dbReference>
<keyword evidence="4" id="KW-1185">Reference proteome</keyword>
<dbReference type="PANTHER" id="PTHR46043">
    <property type="entry name" value="ARM REPEAT SUPERFAMILY PROTEIN"/>
    <property type="match status" value="1"/>
</dbReference>